<evidence type="ECO:0000256" key="1">
    <source>
        <dbReference type="SAM" id="MobiDB-lite"/>
    </source>
</evidence>
<gene>
    <name evidence="2" type="ORF">B0H17DRAFT_1126445</name>
</gene>
<proteinExistence type="predicted"/>
<dbReference type="Proteomes" id="UP001221757">
    <property type="component" value="Unassembled WGS sequence"/>
</dbReference>
<evidence type="ECO:0000313" key="3">
    <source>
        <dbReference type="Proteomes" id="UP001221757"/>
    </source>
</evidence>
<dbReference type="EMBL" id="JARKIE010000009">
    <property type="protein sequence ID" value="KAJ7704800.1"/>
    <property type="molecule type" value="Genomic_DNA"/>
</dbReference>
<feature type="region of interest" description="Disordered" evidence="1">
    <location>
        <begin position="477"/>
        <end position="515"/>
    </location>
</feature>
<name>A0AAD7M7L3_MYCRO</name>
<evidence type="ECO:0000313" key="2">
    <source>
        <dbReference type="EMBL" id="KAJ7704800.1"/>
    </source>
</evidence>
<protein>
    <submittedName>
        <fullName evidence="2">Uncharacterized protein</fullName>
    </submittedName>
</protein>
<feature type="compositionally biased region" description="Polar residues" evidence="1">
    <location>
        <begin position="583"/>
        <end position="594"/>
    </location>
</feature>
<accession>A0AAD7M7L3</accession>
<feature type="compositionally biased region" description="Polar residues" evidence="1">
    <location>
        <begin position="477"/>
        <end position="491"/>
    </location>
</feature>
<feature type="region of interest" description="Disordered" evidence="1">
    <location>
        <begin position="561"/>
        <end position="594"/>
    </location>
</feature>
<reference evidence="2" key="1">
    <citation type="submission" date="2023-03" db="EMBL/GenBank/DDBJ databases">
        <title>Massive genome expansion in bonnet fungi (Mycena s.s.) driven by repeated elements and novel gene families across ecological guilds.</title>
        <authorList>
            <consortium name="Lawrence Berkeley National Laboratory"/>
            <person name="Harder C.B."/>
            <person name="Miyauchi S."/>
            <person name="Viragh M."/>
            <person name="Kuo A."/>
            <person name="Thoen E."/>
            <person name="Andreopoulos B."/>
            <person name="Lu D."/>
            <person name="Skrede I."/>
            <person name="Drula E."/>
            <person name="Henrissat B."/>
            <person name="Morin E."/>
            <person name="Kohler A."/>
            <person name="Barry K."/>
            <person name="LaButti K."/>
            <person name="Morin E."/>
            <person name="Salamov A."/>
            <person name="Lipzen A."/>
            <person name="Mereny Z."/>
            <person name="Hegedus B."/>
            <person name="Baldrian P."/>
            <person name="Stursova M."/>
            <person name="Weitz H."/>
            <person name="Taylor A."/>
            <person name="Grigoriev I.V."/>
            <person name="Nagy L.G."/>
            <person name="Martin F."/>
            <person name="Kauserud H."/>
        </authorList>
    </citation>
    <scope>NUCLEOTIDE SEQUENCE</scope>
    <source>
        <strain evidence="2">CBHHK067</strain>
    </source>
</reference>
<dbReference type="AlphaFoldDB" id="A0AAD7M7L3"/>
<sequence>MSQTTFRVVVGTWEQTAGGGTRVLSRASRRPALLVDLYRRRLDAAGKLTASWSCPGRVRRNVPLCRWERGGTHFVSTPVSGAALIGLDGFGGSSATHRSRAGAGAGWDGWAGGARRRRRPWGARGYCGADGRGGGAGGYDSPRWRDWRAPALYATNVHRGRPVWDQHRAKATRAAAQPGRCVGAPLCSRDLDACVVLSAGFDGQRTGPRALAAHAQLPRMRGSVRVCGMRARMREVGRFGGRGAIAAHGSAGVYFGLVGGVGEKSGTEKKEGGAHLYAAVSALPVDVVHFRRAPSTAPAGASRGGAGARGGRAWHAVSVARRRRGAGEGSNPWAHGDCVRSAGECRDGGVRGGHANLLAFKTGEFMDLSCRKYEPSDDGSRSGIGFGGRFGVWEKHIKTFLFFSFVRCKAQIRPRFHPAISIAFTHIPEFYRRARVRNAVGINDNSTSGIVPRATVSAICDHAARQIQRNFLETSSSYWRSPPTQRTQNDSLPRRGQKHNHGLAHDSGLPPGGTATCPSYRTLDLSGADMAAALLFLLSLSVESSICEPEGNAQTISRRFSIRQSATPIPSIRDRQKQKQKSFKATTLHRSVES</sequence>
<organism evidence="2 3">
    <name type="scientific">Mycena rosella</name>
    <name type="common">Pink bonnet</name>
    <name type="synonym">Agaricus rosellus</name>
    <dbReference type="NCBI Taxonomy" id="1033263"/>
    <lineage>
        <taxon>Eukaryota</taxon>
        <taxon>Fungi</taxon>
        <taxon>Dikarya</taxon>
        <taxon>Basidiomycota</taxon>
        <taxon>Agaricomycotina</taxon>
        <taxon>Agaricomycetes</taxon>
        <taxon>Agaricomycetidae</taxon>
        <taxon>Agaricales</taxon>
        <taxon>Marasmiineae</taxon>
        <taxon>Mycenaceae</taxon>
        <taxon>Mycena</taxon>
    </lineage>
</organism>
<comment type="caution">
    <text evidence="2">The sequence shown here is derived from an EMBL/GenBank/DDBJ whole genome shotgun (WGS) entry which is preliminary data.</text>
</comment>
<keyword evidence="3" id="KW-1185">Reference proteome</keyword>